<dbReference type="PANTHER" id="PTHR21266:SF59">
    <property type="entry name" value="BLR4922 PROTEIN"/>
    <property type="match status" value="1"/>
</dbReference>
<dbReference type="InterPro" id="IPR036922">
    <property type="entry name" value="Rieske_2Fe-2S_sf"/>
</dbReference>
<keyword evidence="4" id="KW-0408">Iron</keyword>
<proteinExistence type="predicted"/>
<reference evidence="7" key="1">
    <citation type="submission" date="2018-05" db="EMBL/GenBank/DDBJ databases">
        <authorList>
            <person name="Lanie J.A."/>
            <person name="Ng W.-L."/>
            <person name="Kazmierczak K.M."/>
            <person name="Andrzejewski T.M."/>
            <person name="Davidsen T.M."/>
            <person name="Wayne K.J."/>
            <person name="Tettelin H."/>
            <person name="Glass J.I."/>
            <person name="Rusch D."/>
            <person name="Podicherti R."/>
            <person name="Tsui H.-C.T."/>
            <person name="Winkler M.E."/>
        </authorList>
    </citation>
    <scope>NUCLEOTIDE SEQUENCE</scope>
</reference>
<evidence type="ECO:0000313" key="7">
    <source>
        <dbReference type="EMBL" id="SVA72683.1"/>
    </source>
</evidence>
<keyword evidence="5" id="KW-0411">Iron-sulfur</keyword>
<dbReference type="EMBL" id="UINC01017514">
    <property type="protein sequence ID" value="SVA72683.1"/>
    <property type="molecule type" value="Genomic_DNA"/>
</dbReference>
<keyword evidence="2" id="KW-0479">Metal-binding</keyword>
<dbReference type="GO" id="GO:0046872">
    <property type="term" value="F:metal ion binding"/>
    <property type="evidence" value="ECO:0007669"/>
    <property type="project" value="UniProtKB-KW"/>
</dbReference>
<protein>
    <recommendedName>
        <fullName evidence="6">Rieske domain-containing protein</fullName>
    </recommendedName>
</protein>
<dbReference type="AlphaFoldDB" id="A0A381Y877"/>
<dbReference type="Gene3D" id="3.90.380.10">
    <property type="entry name" value="Naphthalene 1,2-dioxygenase Alpha Subunit, Chain A, domain 1"/>
    <property type="match status" value="1"/>
</dbReference>
<evidence type="ECO:0000256" key="5">
    <source>
        <dbReference type="ARBA" id="ARBA00023014"/>
    </source>
</evidence>
<dbReference type="GO" id="GO:0016491">
    <property type="term" value="F:oxidoreductase activity"/>
    <property type="evidence" value="ECO:0007669"/>
    <property type="project" value="UniProtKB-KW"/>
</dbReference>
<sequence>MDQLNTRFRLEKGMRMATRAPFLSTRYGGYYHRDVPQEDAELTRIGPGTPCGEYLRRFWQPVCFSDDLKDLPVALKILGEELVAFRDFGGRVGVVEAHCPHRGTSLEFGLVSERGIRCCYHGWLFDVDGAILEMPGEPEGSTYKDRLCHGAYPIHEYNDTIFAYMGPPDQIPPFPLMDTYERQGYRLMPGKKYEYPCNWLQILENAMDPVHTSFLHTIVSGSQFTEEFGVIPELDFIETPAGMIYIATRRMGDNIWVRMVENIMPNLQQVAPIWESGQNPHGFDGPMMSRWIVPQDDTSTLLLEFRHISTADESTPAWWADRDTMLPAQLPITENLEDQQRQPSDYEAQVTQRPIAVHDLEHLAASDRGITMFRKLVKNGIQAVQEGRDPDVLSREDKPTPTYCNDTVVYSPAVGNPEEDIKLMREIGRQLAEGYIKNPPLSPKN</sequence>
<dbReference type="CDD" id="cd03479">
    <property type="entry name" value="Rieske_RO_Alpha_PhDO_like"/>
    <property type="match status" value="1"/>
</dbReference>
<evidence type="ECO:0000256" key="3">
    <source>
        <dbReference type="ARBA" id="ARBA00023002"/>
    </source>
</evidence>
<accession>A0A381Y877</accession>
<dbReference type="SUPFAM" id="SSF55961">
    <property type="entry name" value="Bet v1-like"/>
    <property type="match status" value="1"/>
</dbReference>
<keyword evidence="1" id="KW-0001">2Fe-2S</keyword>
<dbReference type="CDD" id="cd08878">
    <property type="entry name" value="RHO_alpha_C_DMO-like"/>
    <property type="match status" value="1"/>
</dbReference>
<gene>
    <name evidence="7" type="ORF">METZ01_LOCUS125537</name>
</gene>
<evidence type="ECO:0000256" key="1">
    <source>
        <dbReference type="ARBA" id="ARBA00022714"/>
    </source>
</evidence>
<evidence type="ECO:0000256" key="4">
    <source>
        <dbReference type="ARBA" id="ARBA00023004"/>
    </source>
</evidence>
<dbReference type="PROSITE" id="PS51296">
    <property type="entry name" value="RIESKE"/>
    <property type="match status" value="1"/>
</dbReference>
<keyword evidence="3" id="KW-0560">Oxidoreductase</keyword>
<name>A0A381Y877_9ZZZZ</name>
<dbReference type="InterPro" id="IPR050584">
    <property type="entry name" value="Cholesterol_7-desaturase"/>
</dbReference>
<feature type="domain" description="Rieske" evidence="6">
    <location>
        <begin position="59"/>
        <end position="163"/>
    </location>
</feature>
<organism evidence="7">
    <name type="scientific">marine metagenome</name>
    <dbReference type="NCBI Taxonomy" id="408172"/>
    <lineage>
        <taxon>unclassified sequences</taxon>
        <taxon>metagenomes</taxon>
        <taxon>ecological metagenomes</taxon>
    </lineage>
</organism>
<dbReference type="GO" id="GO:0051537">
    <property type="term" value="F:2 iron, 2 sulfur cluster binding"/>
    <property type="evidence" value="ECO:0007669"/>
    <property type="project" value="UniProtKB-KW"/>
</dbReference>
<evidence type="ECO:0000259" key="6">
    <source>
        <dbReference type="PROSITE" id="PS51296"/>
    </source>
</evidence>
<dbReference type="Pfam" id="PF00355">
    <property type="entry name" value="Rieske"/>
    <property type="match status" value="1"/>
</dbReference>
<dbReference type="Gene3D" id="2.102.10.10">
    <property type="entry name" value="Rieske [2Fe-2S] iron-sulphur domain"/>
    <property type="match status" value="1"/>
</dbReference>
<dbReference type="InterPro" id="IPR017941">
    <property type="entry name" value="Rieske_2Fe-2S"/>
</dbReference>
<dbReference type="SUPFAM" id="SSF50022">
    <property type="entry name" value="ISP domain"/>
    <property type="match status" value="1"/>
</dbReference>
<dbReference type="PANTHER" id="PTHR21266">
    <property type="entry name" value="IRON-SULFUR DOMAIN CONTAINING PROTEIN"/>
    <property type="match status" value="1"/>
</dbReference>
<evidence type="ECO:0000256" key="2">
    <source>
        <dbReference type="ARBA" id="ARBA00022723"/>
    </source>
</evidence>